<evidence type="ECO:0000256" key="7">
    <source>
        <dbReference type="ARBA" id="ARBA00023065"/>
    </source>
</evidence>
<dbReference type="GO" id="GO:0016020">
    <property type="term" value="C:membrane"/>
    <property type="evidence" value="ECO:0007669"/>
    <property type="project" value="InterPro"/>
</dbReference>
<evidence type="ECO:0000256" key="3">
    <source>
        <dbReference type="ARBA" id="ARBA00022568"/>
    </source>
</evidence>
<feature type="transmembrane region" description="Helical" evidence="9">
    <location>
        <begin position="144"/>
        <end position="162"/>
    </location>
</feature>
<dbReference type="GO" id="GO:0012505">
    <property type="term" value="C:endomembrane system"/>
    <property type="evidence" value="ECO:0007669"/>
    <property type="project" value="UniProtKB-SubCell"/>
</dbReference>
<feature type="transmembrane region" description="Helical" evidence="9">
    <location>
        <begin position="296"/>
        <end position="319"/>
    </location>
</feature>
<dbReference type="Pfam" id="PF01699">
    <property type="entry name" value="Na_Ca_ex"/>
    <property type="match status" value="2"/>
</dbReference>
<dbReference type="Gene3D" id="1.20.1420.30">
    <property type="entry name" value="NCX, central ion-binding region"/>
    <property type="match status" value="1"/>
</dbReference>
<dbReference type="KEGG" id="chya:V22_09270"/>
<sequence>MTDTPAPKPFWKTIPKLALLLLFLPVVIVLEIMHADPVAVFICSGIAILGTVTLIGKATEEVAIYAGALWGGLLNATFGNVTELIIALFALAKGPEMHGVVMASITGSILGNLLLVLGGAMLYGGTKYTTQQFSRTGAHVNVGMLWVTLIMLTVPTIVMLLPELDPAFRDHSDWAAKFIQESSLAASIMLLILYGLMLLFSMRTHSFLLRPDVEHHETAEWSKGTAAAILLGATLCVAFLSEAFVGSIDHMRELGSIQMSELFIGVIIVAIVGNAAEGMVAVWVARENKMELSFQIAMGSSLQVALMVAPVLVIASYFIGGEPMALTFSLFEILSLAAAVLISSAALNDGKSNWIEGAMFLAVYIFFALVFWFHP</sequence>
<keyword evidence="7 9" id="KW-0406">Ion transport</keyword>
<feature type="domain" description="Sodium/calcium exchanger membrane region" evidence="10">
    <location>
        <begin position="226"/>
        <end position="372"/>
    </location>
</feature>
<feature type="transmembrane region" description="Helical" evidence="9">
    <location>
        <begin position="39"/>
        <end position="56"/>
    </location>
</feature>
<evidence type="ECO:0000313" key="11">
    <source>
        <dbReference type="EMBL" id="QDT63702.1"/>
    </source>
</evidence>
<evidence type="ECO:0000256" key="1">
    <source>
        <dbReference type="ARBA" id="ARBA00004127"/>
    </source>
</evidence>
<keyword evidence="5 9" id="KW-0106">Calcium</keyword>
<proteinExistence type="inferred from homology"/>
<dbReference type="GO" id="GO:0015369">
    <property type="term" value="F:calcium:proton antiporter activity"/>
    <property type="evidence" value="ECO:0007669"/>
    <property type="project" value="UniProtKB-UniRule"/>
</dbReference>
<keyword evidence="6 9" id="KW-1133">Transmembrane helix</keyword>
<keyword evidence="4 9" id="KW-0812">Transmembrane</keyword>
<comment type="function">
    <text evidence="9">Ca(+)/H(+) antiporter that extrudes calcium in exchange for external protons.</text>
</comment>
<dbReference type="AlphaFoldDB" id="A0A517T5P4"/>
<name>A0A517T5P4_9PLAN</name>
<gene>
    <name evidence="11" type="primary">yfkE</name>
    <name evidence="11" type="ORF">V22_09270</name>
</gene>
<comment type="similarity">
    <text evidence="9">Belongs to the Ca(2+):cation antiporter (CaCA) (TC 2.A.19) family.</text>
</comment>
<dbReference type="Proteomes" id="UP000319976">
    <property type="component" value="Chromosome"/>
</dbReference>
<dbReference type="InterPro" id="IPR044880">
    <property type="entry name" value="NCX_ion-bd_dom_sf"/>
</dbReference>
<feature type="transmembrane region" description="Helical" evidence="9">
    <location>
        <begin position="325"/>
        <end position="347"/>
    </location>
</feature>
<evidence type="ECO:0000259" key="10">
    <source>
        <dbReference type="Pfam" id="PF01699"/>
    </source>
</evidence>
<accession>A0A517T5P4</accession>
<feature type="transmembrane region" description="Helical" evidence="9">
    <location>
        <begin position="262"/>
        <end position="284"/>
    </location>
</feature>
<feature type="transmembrane region" description="Helical" evidence="9">
    <location>
        <begin position="182"/>
        <end position="200"/>
    </location>
</feature>
<dbReference type="EMBL" id="CP036316">
    <property type="protein sequence ID" value="QDT63702.1"/>
    <property type="molecule type" value="Genomic_DNA"/>
</dbReference>
<comment type="subcellular location">
    <subcellularLocation>
        <location evidence="1">Endomembrane system</location>
        <topology evidence="1">Multi-pass membrane protein</topology>
    </subcellularLocation>
</comment>
<dbReference type="InterPro" id="IPR004798">
    <property type="entry name" value="CAX-like"/>
</dbReference>
<keyword evidence="2 9" id="KW-0813">Transport</keyword>
<feature type="transmembrane region" description="Helical" evidence="9">
    <location>
        <begin position="17"/>
        <end position="33"/>
    </location>
</feature>
<evidence type="ECO:0000256" key="2">
    <source>
        <dbReference type="ARBA" id="ARBA00022448"/>
    </source>
</evidence>
<evidence type="ECO:0000256" key="8">
    <source>
        <dbReference type="ARBA" id="ARBA00023136"/>
    </source>
</evidence>
<evidence type="ECO:0000256" key="9">
    <source>
        <dbReference type="RuleBase" id="RU365028"/>
    </source>
</evidence>
<evidence type="ECO:0000256" key="5">
    <source>
        <dbReference type="ARBA" id="ARBA00022837"/>
    </source>
</evidence>
<reference evidence="11 12" key="1">
    <citation type="submission" date="2019-02" db="EMBL/GenBank/DDBJ databases">
        <title>Deep-cultivation of Planctomycetes and their phenomic and genomic characterization uncovers novel biology.</title>
        <authorList>
            <person name="Wiegand S."/>
            <person name="Jogler M."/>
            <person name="Boedeker C."/>
            <person name="Pinto D."/>
            <person name="Vollmers J."/>
            <person name="Rivas-Marin E."/>
            <person name="Kohn T."/>
            <person name="Peeters S.H."/>
            <person name="Heuer A."/>
            <person name="Rast P."/>
            <person name="Oberbeckmann S."/>
            <person name="Bunk B."/>
            <person name="Jeske O."/>
            <person name="Meyerdierks A."/>
            <person name="Storesund J.E."/>
            <person name="Kallscheuer N."/>
            <person name="Luecker S."/>
            <person name="Lage O.M."/>
            <person name="Pohl T."/>
            <person name="Merkel B.J."/>
            <person name="Hornburger P."/>
            <person name="Mueller R.-W."/>
            <person name="Bruemmer F."/>
            <person name="Labrenz M."/>
            <person name="Spormann A.M."/>
            <person name="Op den Camp H."/>
            <person name="Overmann J."/>
            <person name="Amann R."/>
            <person name="Jetten M.S.M."/>
            <person name="Mascher T."/>
            <person name="Medema M.H."/>
            <person name="Devos D.P."/>
            <person name="Kaster A.-K."/>
            <person name="Ovreas L."/>
            <person name="Rohde M."/>
            <person name="Galperin M.Y."/>
            <person name="Jogler C."/>
        </authorList>
    </citation>
    <scope>NUCLEOTIDE SEQUENCE [LARGE SCALE GENOMIC DNA]</scope>
    <source>
        <strain evidence="11 12">V22</strain>
    </source>
</reference>
<keyword evidence="8 9" id="KW-0472">Membrane</keyword>
<dbReference type="InterPro" id="IPR004837">
    <property type="entry name" value="NaCa_Exmemb"/>
</dbReference>
<evidence type="ECO:0000313" key="12">
    <source>
        <dbReference type="Proteomes" id="UP000319976"/>
    </source>
</evidence>
<evidence type="ECO:0000256" key="4">
    <source>
        <dbReference type="ARBA" id="ARBA00022692"/>
    </source>
</evidence>
<organism evidence="11 12">
    <name type="scientific">Calycomorphotria hydatis</name>
    <dbReference type="NCBI Taxonomy" id="2528027"/>
    <lineage>
        <taxon>Bacteria</taxon>
        <taxon>Pseudomonadati</taxon>
        <taxon>Planctomycetota</taxon>
        <taxon>Planctomycetia</taxon>
        <taxon>Planctomycetales</taxon>
        <taxon>Planctomycetaceae</taxon>
        <taxon>Calycomorphotria</taxon>
    </lineage>
</organism>
<keyword evidence="9" id="KW-0050">Antiport</keyword>
<dbReference type="PANTHER" id="PTHR31503">
    <property type="entry name" value="VACUOLAR CALCIUM ION TRANSPORTER"/>
    <property type="match status" value="1"/>
</dbReference>
<evidence type="ECO:0000256" key="6">
    <source>
        <dbReference type="ARBA" id="ARBA00022989"/>
    </source>
</evidence>
<feature type="transmembrane region" description="Helical" evidence="9">
    <location>
        <begin position="354"/>
        <end position="373"/>
    </location>
</feature>
<feature type="transmembrane region" description="Helical" evidence="9">
    <location>
        <begin position="68"/>
        <end position="92"/>
    </location>
</feature>
<dbReference type="GO" id="GO:0006874">
    <property type="term" value="P:intracellular calcium ion homeostasis"/>
    <property type="evidence" value="ECO:0007669"/>
    <property type="project" value="TreeGrafter"/>
</dbReference>
<dbReference type="OrthoDB" id="9776105at2"/>
<dbReference type="InterPro" id="IPR004713">
    <property type="entry name" value="CaH_exchang"/>
</dbReference>
<feature type="domain" description="Sodium/calcium exchanger membrane region" evidence="10">
    <location>
        <begin position="38"/>
        <end position="202"/>
    </location>
</feature>
<keyword evidence="3 9" id="KW-0109">Calcium transport</keyword>
<protein>
    <recommendedName>
        <fullName evidence="9">Ca(2+)/H(+) antiporter</fullName>
    </recommendedName>
</protein>
<dbReference type="RefSeq" id="WP_145260214.1">
    <property type="nucleotide sequence ID" value="NZ_CP036316.1"/>
</dbReference>
<feature type="transmembrane region" description="Helical" evidence="9">
    <location>
        <begin position="221"/>
        <end position="242"/>
    </location>
</feature>
<dbReference type="PANTHER" id="PTHR31503:SF22">
    <property type="entry name" value="VACUOLAR CALCIUM ION TRANSPORTER"/>
    <property type="match status" value="1"/>
</dbReference>
<dbReference type="NCBIfam" id="TIGR00378">
    <property type="entry name" value="cax"/>
    <property type="match status" value="1"/>
</dbReference>
<keyword evidence="12" id="KW-1185">Reference proteome</keyword>
<feature type="transmembrane region" description="Helical" evidence="9">
    <location>
        <begin position="98"/>
        <end position="123"/>
    </location>
</feature>